<protein>
    <recommendedName>
        <fullName evidence="2">WW domain-containing protein</fullName>
    </recommendedName>
</protein>
<evidence type="ECO:0000313" key="4">
    <source>
        <dbReference type="Proteomes" id="UP000887568"/>
    </source>
</evidence>
<dbReference type="Gene3D" id="2.20.70.10">
    <property type="match status" value="1"/>
</dbReference>
<feature type="domain" description="WW" evidence="2">
    <location>
        <begin position="32"/>
        <end position="66"/>
    </location>
</feature>
<dbReference type="PROSITE" id="PS50020">
    <property type="entry name" value="WW_DOMAIN_2"/>
    <property type="match status" value="1"/>
</dbReference>
<name>A0A913Z533_PATMI</name>
<evidence type="ECO:0000313" key="3">
    <source>
        <dbReference type="EnsemblMetazoa" id="XP_038046938.1"/>
    </source>
</evidence>
<dbReference type="InterPro" id="IPR001202">
    <property type="entry name" value="WW_dom"/>
</dbReference>
<dbReference type="SUPFAM" id="SSF51045">
    <property type="entry name" value="WW domain"/>
    <property type="match status" value="1"/>
</dbReference>
<feature type="compositionally biased region" description="Basic and acidic residues" evidence="1">
    <location>
        <begin position="101"/>
        <end position="111"/>
    </location>
</feature>
<sequence length="155" mass="16916">MAATMGHIAPPSPPTSEMATGSPDGVKKLSHAQVKRGWREGFSTNEKRAYYYNIITRESVWSIPTILPSIEEESQADSGPAPDMLAAAMAELSGNLPMDLSRPRSSRENARRGSSPQTRTTRKTRGTPSDFILETPQTTTLLDDETEREHSPSGS</sequence>
<evidence type="ECO:0000259" key="2">
    <source>
        <dbReference type="PROSITE" id="PS50020"/>
    </source>
</evidence>
<dbReference type="Proteomes" id="UP000887568">
    <property type="component" value="Unplaced"/>
</dbReference>
<reference evidence="3" key="1">
    <citation type="submission" date="2022-11" db="UniProtKB">
        <authorList>
            <consortium name="EnsemblMetazoa"/>
        </authorList>
    </citation>
    <scope>IDENTIFICATION</scope>
</reference>
<dbReference type="InterPro" id="IPR036020">
    <property type="entry name" value="WW_dom_sf"/>
</dbReference>
<dbReference type="EnsemblMetazoa" id="XM_038191010.1">
    <property type="protein sequence ID" value="XP_038046938.1"/>
    <property type="gene ID" value="LOC119721117"/>
</dbReference>
<evidence type="ECO:0000256" key="1">
    <source>
        <dbReference type="SAM" id="MobiDB-lite"/>
    </source>
</evidence>
<dbReference type="CDD" id="cd00201">
    <property type="entry name" value="WW"/>
    <property type="match status" value="1"/>
</dbReference>
<dbReference type="SMART" id="SM00456">
    <property type="entry name" value="WW"/>
    <property type="match status" value="1"/>
</dbReference>
<feature type="region of interest" description="Disordered" evidence="1">
    <location>
        <begin position="1"/>
        <end position="40"/>
    </location>
</feature>
<dbReference type="AlphaFoldDB" id="A0A913Z533"/>
<feature type="region of interest" description="Disordered" evidence="1">
    <location>
        <begin position="72"/>
        <end position="155"/>
    </location>
</feature>
<accession>A0A913Z533</accession>
<organism evidence="3 4">
    <name type="scientific">Patiria miniata</name>
    <name type="common">Bat star</name>
    <name type="synonym">Asterina miniata</name>
    <dbReference type="NCBI Taxonomy" id="46514"/>
    <lineage>
        <taxon>Eukaryota</taxon>
        <taxon>Metazoa</taxon>
        <taxon>Echinodermata</taxon>
        <taxon>Eleutherozoa</taxon>
        <taxon>Asterozoa</taxon>
        <taxon>Asteroidea</taxon>
        <taxon>Valvatacea</taxon>
        <taxon>Valvatida</taxon>
        <taxon>Asterinidae</taxon>
        <taxon>Patiria</taxon>
    </lineage>
</organism>
<proteinExistence type="predicted"/>
<dbReference type="RefSeq" id="XP_038046938.1">
    <property type="nucleotide sequence ID" value="XM_038191010.1"/>
</dbReference>
<dbReference type="Pfam" id="PF00397">
    <property type="entry name" value="WW"/>
    <property type="match status" value="1"/>
</dbReference>
<keyword evidence="4" id="KW-1185">Reference proteome</keyword>
<dbReference type="GeneID" id="119721117"/>